<evidence type="ECO:0000313" key="13">
    <source>
        <dbReference type="EMBL" id="SBW10631.1"/>
    </source>
</evidence>
<dbReference type="PROSITE" id="PS01108">
    <property type="entry name" value="RIBOSOMAL_L24"/>
    <property type="match status" value="1"/>
</dbReference>
<keyword evidence="7 10" id="KW-0687">Ribonucleoprotein</keyword>
<dbReference type="GO" id="GO:0005840">
    <property type="term" value="C:ribosome"/>
    <property type="evidence" value="ECO:0007669"/>
    <property type="project" value="UniProtKB-KW"/>
</dbReference>
<evidence type="ECO:0000256" key="3">
    <source>
        <dbReference type="ARBA" id="ARBA00011838"/>
    </source>
</evidence>
<comment type="similarity">
    <text evidence="2 10 11">Belongs to the universal ribosomal protein uL24 family.</text>
</comment>
<dbReference type="NCBIfam" id="TIGR01079">
    <property type="entry name" value="rplX_bact"/>
    <property type="match status" value="1"/>
</dbReference>
<keyword evidence="4 10" id="KW-0699">rRNA-binding</keyword>
<dbReference type="SMART" id="SM00739">
    <property type="entry name" value="KOW"/>
    <property type="match status" value="1"/>
</dbReference>
<reference evidence="13" key="1">
    <citation type="submission" date="2016-04" db="EMBL/GenBank/DDBJ databases">
        <authorList>
            <person name="Evans L.H."/>
            <person name="Alamgir A."/>
            <person name="Owens N."/>
            <person name="Weber N.D."/>
            <person name="Virtaneva K."/>
            <person name="Barbian K."/>
            <person name="Babar A."/>
            <person name="Rosenke K."/>
        </authorList>
    </citation>
    <scope>NUCLEOTIDE SEQUENCE</scope>
    <source>
        <strain evidence="13">86</strain>
    </source>
</reference>
<keyword evidence="6 10" id="KW-0689">Ribosomal protein</keyword>
<dbReference type="InterPro" id="IPR014722">
    <property type="entry name" value="Rib_uL2_dom2"/>
</dbReference>
<evidence type="ECO:0000256" key="9">
    <source>
        <dbReference type="ARBA" id="ARBA00058688"/>
    </source>
</evidence>
<evidence type="ECO:0000256" key="10">
    <source>
        <dbReference type="HAMAP-Rule" id="MF_01326"/>
    </source>
</evidence>
<sequence length="105" mass="11408">MNKMSIKKGDTVIVLSGKDKGKQGKVETVLPKEGKVVVEKVNVVSRHTKPRQQGDEGGIIKKEAPIYACKVMRVCPKCNKPTRPAHKLLADGKKVAVCKKCGAEI</sequence>
<dbReference type="CDD" id="cd06089">
    <property type="entry name" value="KOW_RPL26"/>
    <property type="match status" value="1"/>
</dbReference>
<dbReference type="HAMAP" id="MF_01326_B">
    <property type="entry name" value="Ribosomal_uL24_B"/>
    <property type="match status" value="1"/>
</dbReference>
<dbReference type="Pfam" id="PF17136">
    <property type="entry name" value="ribosomal_L24"/>
    <property type="match status" value="1"/>
</dbReference>
<dbReference type="GO" id="GO:1990904">
    <property type="term" value="C:ribonucleoprotein complex"/>
    <property type="evidence" value="ECO:0007669"/>
    <property type="project" value="UniProtKB-KW"/>
</dbReference>
<evidence type="ECO:0000256" key="7">
    <source>
        <dbReference type="ARBA" id="ARBA00023274"/>
    </source>
</evidence>
<dbReference type="InterPro" id="IPR003256">
    <property type="entry name" value="Ribosomal_uL24"/>
</dbReference>
<dbReference type="InterPro" id="IPR005824">
    <property type="entry name" value="KOW"/>
</dbReference>
<evidence type="ECO:0000256" key="11">
    <source>
        <dbReference type="RuleBase" id="RU003477"/>
    </source>
</evidence>
<evidence type="ECO:0000256" key="8">
    <source>
        <dbReference type="ARBA" id="ARBA00035206"/>
    </source>
</evidence>
<evidence type="ECO:0000256" key="5">
    <source>
        <dbReference type="ARBA" id="ARBA00022884"/>
    </source>
</evidence>
<dbReference type="EMBL" id="FLUN01000001">
    <property type="protein sequence ID" value="SBW10631.1"/>
    <property type="molecule type" value="Genomic_DNA"/>
</dbReference>
<evidence type="ECO:0000256" key="4">
    <source>
        <dbReference type="ARBA" id="ARBA00022730"/>
    </source>
</evidence>
<comment type="subunit">
    <text evidence="3 10">Part of the 50S ribosomal subunit.</text>
</comment>
<evidence type="ECO:0000256" key="1">
    <source>
        <dbReference type="ARBA" id="ARBA00004072"/>
    </source>
</evidence>
<dbReference type="FunFam" id="2.30.30.30:FF:000004">
    <property type="entry name" value="50S ribosomal protein L24"/>
    <property type="match status" value="1"/>
</dbReference>
<comment type="function">
    <text evidence="1 10">One of two assembly initiator proteins, it binds directly to the 5'-end of the 23S rRNA, where it nucleates assembly of the 50S subunit.</text>
</comment>
<dbReference type="PANTHER" id="PTHR12903">
    <property type="entry name" value="MITOCHONDRIAL RIBOSOMAL PROTEIN L24"/>
    <property type="match status" value="1"/>
</dbReference>
<evidence type="ECO:0000256" key="2">
    <source>
        <dbReference type="ARBA" id="ARBA00010618"/>
    </source>
</evidence>
<dbReference type="GO" id="GO:0019843">
    <property type="term" value="F:rRNA binding"/>
    <property type="evidence" value="ECO:0007669"/>
    <property type="project" value="UniProtKB-UniRule"/>
</dbReference>
<proteinExistence type="inferred from homology"/>
<dbReference type="InterPro" id="IPR057264">
    <property type="entry name" value="Ribosomal_uL24_C"/>
</dbReference>
<gene>
    <name evidence="10 13" type="primary">rplX</name>
    <name evidence="13" type="ORF">KL86CLO1_12983</name>
</gene>
<dbReference type="InterPro" id="IPR041988">
    <property type="entry name" value="Ribosomal_uL24_KOW"/>
</dbReference>
<dbReference type="InterPro" id="IPR008991">
    <property type="entry name" value="Translation_prot_SH3-like_sf"/>
</dbReference>
<dbReference type="GO" id="GO:0003735">
    <property type="term" value="F:structural constituent of ribosome"/>
    <property type="evidence" value="ECO:0007669"/>
    <property type="project" value="InterPro"/>
</dbReference>
<evidence type="ECO:0000259" key="12">
    <source>
        <dbReference type="SMART" id="SM00739"/>
    </source>
</evidence>
<dbReference type="Pfam" id="PF00467">
    <property type="entry name" value="KOW"/>
    <property type="match status" value="1"/>
</dbReference>
<dbReference type="GO" id="GO:0006412">
    <property type="term" value="P:translation"/>
    <property type="evidence" value="ECO:0007669"/>
    <property type="project" value="UniProtKB-UniRule"/>
</dbReference>
<dbReference type="AlphaFoldDB" id="A0A212KG64"/>
<protein>
    <recommendedName>
        <fullName evidence="8 10">Large ribosomal subunit protein uL24</fullName>
    </recommendedName>
</protein>
<dbReference type="InterPro" id="IPR005825">
    <property type="entry name" value="Ribosomal_uL24_CS"/>
</dbReference>
<evidence type="ECO:0000256" key="6">
    <source>
        <dbReference type="ARBA" id="ARBA00022980"/>
    </source>
</evidence>
<name>A0A212KG64_9FIRM</name>
<keyword evidence="5 10" id="KW-0694">RNA-binding</keyword>
<dbReference type="Gene3D" id="2.30.30.30">
    <property type="match status" value="1"/>
</dbReference>
<comment type="function">
    <text evidence="9 10">One of the proteins that surrounds the polypeptide exit tunnel on the outside of the subunit.</text>
</comment>
<dbReference type="SUPFAM" id="SSF50104">
    <property type="entry name" value="Translation proteins SH3-like domain"/>
    <property type="match status" value="1"/>
</dbReference>
<feature type="domain" description="KOW" evidence="12">
    <location>
        <begin position="5"/>
        <end position="32"/>
    </location>
</feature>
<accession>A0A212KG64</accession>
<organism evidence="13">
    <name type="scientific">uncultured Eubacteriales bacterium</name>
    <dbReference type="NCBI Taxonomy" id="172733"/>
    <lineage>
        <taxon>Bacteria</taxon>
        <taxon>Bacillati</taxon>
        <taxon>Bacillota</taxon>
        <taxon>Clostridia</taxon>
        <taxon>Eubacteriales</taxon>
        <taxon>environmental samples</taxon>
    </lineage>
</organism>